<dbReference type="Proteomes" id="UP000318212">
    <property type="component" value="Unassembled WGS sequence"/>
</dbReference>
<feature type="chain" id="PRO_5021465173" evidence="1">
    <location>
        <begin position="20"/>
        <end position="109"/>
    </location>
</feature>
<comment type="caution">
    <text evidence="2">The sequence shown here is derived from an EMBL/GenBank/DDBJ whole genome shotgun (WGS) entry which is preliminary data.</text>
</comment>
<reference evidence="2 3" key="1">
    <citation type="submission" date="2019-06" db="EMBL/GenBank/DDBJ databases">
        <title>Lysobacter alkalisoli sp. nov. isolated from saline soil.</title>
        <authorList>
            <person name="Sun J.-Q."/>
            <person name="Xu L."/>
        </authorList>
    </citation>
    <scope>NUCLEOTIDE SEQUENCE [LARGE SCALE GENOMIC DNA]</scope>
    <source>
        <strain evidence="2 3">JCM 31130</strain>
    </source>
</reference>
<protein>
    <submittedName>
        <fullName evidence="2">Uncharacterized protein</fullName>
    </submittedName>
</protein>
<dbReference type="RefSeq" id="WP_141517042.1">
    <property type="nucleotide sequence ID" value="NZ_VICE01000012.1"/>
</dbReference>
<proteinExistence type="predicted"/>
<dbReference type="AlphaFoldDB" id="A0A508AMZ5"/>
<organism evidence="2 3">
    <name type="scientific">Marilutibacter aestuarii</name>
    <dbReference type="NCBI Taxonomy" id="1706195"/>
    <lineage>
        <taxon>Bacteria</taxon>
        <taxon>Pseudomonadati</taxon>
        <taxon>Pseudomonadota</taxon>
        <taxon>Gammaproteobacteria</taxon>
        <taxon>Lysobacterales</taxon>
        <taxon>Lysobacteraceae</taxon>
        <taxon>Marilutibacter</taxon>
    </lineage>
</organism>
<feature type="signal peptide" evidence="1">
    <location>
        <begin position="1"/>
        <end position="19"/>
    </location>
</feature>
<evidence type="ECO:0000313" key="3">
    <source>
        <dbReference type="Proteomes" id="UP000318212"/>
    </source>
</evidence>
<keyword evidence="1" id="KW-0732">Signal</keyword>
<evidence type="ECO:0000256" key="1">
    <source>
        <dbReference type="SAM" id="SignalP"/>
    </source>
</evidence>
<keyword evidence="3" id="KW-1185">Reference proteome</keyword>
<accession>A0A508AMZ5</accession>
<dbReference type="OrthoDB" id="9969620at2"/>
<name>A0A508AMZ5_9GAMM</name>
<dbReference type="EMBL" id="VICE01000012">
    <property type="protein sequence ID" value="TQD51316.1"/>
    <property type="molecule type" value="Genomic_DNA"/>
</dbReference>
<evidence type="ECO:0000313" key="2">
    <source>
        <dbReference type="EMBL" id="TQD51316.1"/>
    </source>
</evidence>
<sequence>MNATALGWLLLAATATATASPGSSPEGKYIAKALPDGSIELRVTGSTDAPTDASPASLKLGPMLEAAAAKECPTGYDLTRDPTPSVRVESGKLIASLGGIARCKPPARR</sequence>
<gene>
    <name evidence="2" type="ORF">FKV25_01615</name>
</gene>